<dbReference type="CDD" id="cd02423">
    <property type="entry name" value="Peptidase_C39G"/>
    <property type="match status" value="1"/>
</dbReference>
<organism evidence="3 4">
    <name type="scientific">Crenobacter oryzisoli</name>
    <dbReference type="NCBI Taxonomy" id="3056844"/>
    <lineage>
        <taxon>Bacteria</taxon>
        <taxon>Pseudomonadati</taxon>
        <taxon>Pseudomonadota</taxon>
        <taxon>Betaproteobacteria</taxon>
        <taxon>Neisseriales</taxon>
        <taxon>Neisseriaceae</taxon>
        <taxon>Crenobacter</taxon>
    </lineage>
</organism>
<feature type="signal peptide" evidence="1">
    <location>
        <begin position="1"/>
        <end position="21"/>
    </location>
</feature>
<dbReference type="Pfam" id="PF03412">
    <property type="entry name" value="Peptidase_C39"/>
    <property type="match status" value="1"/>
</dbReference>
<reference evidence="3" key="1">
    <citation type="submission" date="2023-06" db="EMBL/GenBank/DDBJ databases">
        <authorList>
            <person name="Zhang S."/>
        </authorList>
    </citation>
    <scope>NUCLEOTIDE SEQUENCE</scope>
    <source>
        <strain evidence="3">SG2303</strain>
    </source>
</reference>
<feature type="chain" id="PRO_5045918913" evidence="1">
    <location>
        <begin position="22"/>
        <end position="229"/>
    </location>
</feature>
<evidence type="ECO:0000313" key="4">
    <source>
        <dbReference type="Proteomes" id="UP001168540"/>
    </source>
</evidence>
<gene>
    <name evidence="3" type="ORF">QU481_15000</name>
</gene>
<proteinExistence type="predicted"/>
<dbReference type="Proteomes" id="UP001168540">
    <property type="component" value="Unassembled WGS sequence"/>
</dbReference>
<protein>
    <submittedName>
        <fullName evidence="3">C39 family peptidase</fullName>
    </submittedName>
</protein>
<evidence type="ECO:0000259" key="2">
    <source>
        <dbReference type="PROSITE" id="PS50990"/>
    </source>
</evidence>
<keyword evidence="4" id="KW-1185">Reference proteome</keyword>
<name>A0ABT7XQY1_9NEIS</name>
<sequence length="229" mass="25805">MRKKSAACCLALLLLPMLAHSEAVTVLTGPNSSYTLSVHSYKQLAFRNTIRQQYDFSCGSAALATLLHYHYEVPVGERQIFKEMYQHGDPEKIRQVGFSMLDMKRYLASMQIKSDGYNVSLDELQKIGVPAIVLIKIGGYNHFVVISGIQDKAVLVSDPAIGARIYGRQQFENMWGKIAFFITDQAEVGSQYFNRKVDWNSVARAPLRDGILESSFSNWSFMMRGPADF</sequence>
<comment type="caution">
    <text evidence="3">The sequence shown here is derived from an EMBL/GenBank/DDBJ whole genome shotgun (WGS) entry which is preliminary data.</text>
</comment>
<feature type="domain" description="Peptidase C39" evidence="2">
    <location>
        <begin position="52"/>
        <end position="182"/>
    </location>
</feature>
<keyword evidence="1" id="KW-0732">Signal</keyword>
<dbReference type="RefSeq" id="WP_289830857.1">
    <property type="nucleotide sequence ID" value="NZ_JAUEDK010000027.1"/>
</dbReference>
<evidence type="ECO:0000256" key="1">
    <source>
        <dbReference type="SAM" id="SignalP"/>
    </source>
</evidence>
<dbReference type="EMBL" id="JAUEDK010000027">
    <property type="protein sequence ID" value="MDN0076192.1"/>
    <property type="molecule type" value="Genomic_DNA"/>
</dbReference>
<dbReference type="InterPro" id="IPR005074">
    <property type="entry name" value="Peptidase_C39"/>
</dbReference>
<accession>A0ABT7XQY1</accession>
<evidence type="ECO:0000313" key="3">
    <source>
        <dbReference type="EMBL" id="MDN0076192.1"/>
    </source>
</evidence>
<dbReference type="Gene3D" id="3.90.70.10">
    <property type="entry name" value="Cysteine proteinases"/>
    <property type="match status" value="1"/>
</dbReference>
<dbReference type="PROSITE" id="PS50990">
    <property type="entry name" value="PEPTIDASE_C39"/>
    <property type="match status" value="1"/>
</dbReference>